<organism evidence="2 3">
    <name type="scientific">Oesophagostomum dentatum</name>
    <name type="common">Nodular worm</name>
    <dbReference type="NCBI Taxonomy" id="61180"/>
    <lineage>
        <taxon>Eukaryota</taxon>
        <taxon>Metazoa</taxon>
        <taxon>Ecdysozoa</taxon>
        <taxon>Nematoda</taxon>
        <taxon>Chromadorea</taxon>
        <taxon>Rhabditida</taxon>
        <taxon>Rhabditina</taxon>
        <taxon>Rhabditomorpha</taxon>
        <taxon>Strongyloidea</taxon>
        <taxon>Strongylidae</taxon>
        <taxon>Oesophagostomum</taxon>
    </lineage>
</organism>
<sequence>MSSSHKSEFVTKNDQIKNTLNFNKPEENASNAASGTETSVSGIGTQTAPNANILDKKVEASVREDRRLSFSSHKIDMLYVDVLQLAKPNGEVRLNRRRTIISLSYA</sequence>
<dbReference type="Proteomes" id="UP000053660">
    <property type="component" value="Unassembled WGS sequence"/>
</dbReference>
<proteinExistence type="predicted"/>
<name>A0A0B1TA54_OESDE</name>
<evidence type="ECO:0000313" key="2">
    <source>
        <dbReference type="EMBL" id="KHJ92250.1"/>
    </source>
</evidence>
<feature type="compositionally biased region" description="Basic and acidic residues" evidence="1">
    <location>
        <begin position="1"/>
        <end position="15"/>
    </location>
</feature>
<gene>
    <name evidence="2" type="ORF">OESDEN_07865</name>
</gene>
<keyword evidence="3" id="KW-1185">Reference proteome</keyword>
<dbReference type="EMBL" id="KN551473">
    <property type="protein sequence ID" value="KHJ92250.1"/>
    <property type="molecule type" value="Genomic_DNA"/>
</dbReference>
<dbReference type="AlphaFoldDB" id="A0A0B1TA54"/>
<accession>A0A0B1TA54</accession>
<feature type="compositionally biased region" description="Polar residues" evidence="1">
    <location>
        <begin position="16"/>
        <end position="50"/>
    </location>
</feature>
<reference evidence="2 3" key="1">
    <citation type="submission" date="2014-03" db="EMBL/GenBank/DDBJ databases">
        <title>Draft genome of the hookworm Oesophagostomum dentatum.</title>
        <authorList>
            <person name="Mitreva M."/>
        </authorList>
    </citation>
    <scope>NUCLEOTIDE SEQUENCE [LARGE SCALE GENOMIC DNA]</scope>
    <source>
        <strain evidence="2 3">OD-Hann</strain>
    </source>
</reference>
<evidence type="ECO:0000313" key="3">
    <source>
        <dbReference type="Proteomes" id="UP000053660"/>
    </source>
</evidence>
<protein>
    <submittedName>
        <fullName evidence="2">Uncharacterized protein</fullName>
    </submittedName>
</protein>
<evidence type="ECO:0000256" key="1">
    <source>
        <dbReference type="SAM" id="MobiDB-lite"/>
    </source>
</evidence>
<feature type="region of interest" description="Disordered" evidence="1">
    <location>
        <begin position="1"/>
        <end position="53"/>
    </location>
</feature>